<dbReference type="InterPro" id="IPR050576">
    <property type="entry name" value="Cilia_flagella_integrity"/>
</dbReference>
<dbReference type="PANTHER" id="PTHR45973:SF12">
    <property type="entry name" value="DYNEIN REGULATORY COMPLEX SUBUNIT 3"/>
    <property type="match status" value="1"/>
</dbReference>
<evidence type="ECO:0000256" key="9">
    <source>
        <dbReference type="ARBA" id="ARBA00023273"/>
    </source>
</evidence>
<evidence type="ECO:0000256" key="5">
    <source>
        <dbReference type="ARBA" id="ARBA00022846"/>
    </source>
</evidence>
<keyword evidence="8" id="KW-0206">Cytoskeleton</keyword>
<evidence type="ECO:0000313" key="14">
    <source>
        <dbReference type="Proteomes" id="UP000663828"/>
    </source>
</evidence>
<dbReference type="GO" id="GO:0005929">
    <property type="term" value="C:cilium"/>
    <property type="evidence" value="ECO:0007669"/>
    <property type="project" value="TreeGrafter"/>
</dbReference>
<evidence type="ECO:0000256" key="2">
    <source>
        <dbReference type="ARBA" id="ARBA00022490"/>
    </source>
</evidence>
<evidence type="ECO:0000256" key="3">
    <source>
        <dbReference type="ARBA" id="ARBA00022614"/>
    </source>
</evidence>
<dbReference type="PANTHER" id="PTHR45973">
    <property type="entry name" value="PROTEIN PHOSPHATASE 1 REGULATORY SUBUNIT SDS22-RELATED"/>
    <property type="match status" value="1"/>
</dbReference>
<keyword evidence="6" id="KW-0175">Coiled coil</keyword>
<dbReference type="Proteomes" id="UP000663828">
    <property type="component" value="Unassembled WGS sequence"/>
</dbReference>
<feature type="region of interest" description="Disordered" evidence="12">
    <location>
        <begin position="595"/>
        <end position="632"/>
    </location>
</feature>
<accession>A0A815MAU0</accession>
<comment type="similarity">
    <text evidence="10">Belongs to the DRC3 family.</text>
</comment>
<keyword evidence="2" id="KW-0963">Cytoplasm</keyword>
<dbReference type="SMART" id="SM00365">
    <property type="entry name" value="LRR_SD22"/>
    <property type="match status" value="4"/>
</dbReference>
<evidence type="ECO:0000256" key="10">
    <source>
        <dbReference type="ARBA" id="ARBA00038378"/>
    </source>
</evidence>
<keyword evidence="5" id="KW-0282">Flagellum</keyword>
<evidence type="ECO:0000256" key="12">
    <source>
        <dbReference type="SAM" id="MobiDB-lite"/>
    </source>
</evidence>
<keyword evidence="14" id="KW-1185">Reference proteome</keyword>
<feature type="compositionally biased region" description="Basic and acidic residues" evidence="12">
    <location>
        <begin position="595"/>
        <end position="613"/>
    </location>
</feature>
<dbReference type="InterPro" id="IPR032675">
    <property type="entry name" value="LRR_dom_sf"/>
</dbReference>
<evidence type="ECO:0000256" key="11">
    <source>
        <dbReference type="ARBA" id="ARBA00040950"/>
    </source>
</evidence>
<keyword evidence="3" id="KW-0433">Leucine-rich repeat</keyword>
<dbReference type="PROSITE" id="PS51450">
    <property type="entry name" value="LRR"/>
    <property type="match status" value="3"/>
</dbReference>
<name>A0A815MAU0_ADIRI</name>
<evidence type="ECO:0000256" key="4">
    <source>
        <dbReference type="ARBA" id="ARBA00022737"/>
    </source>
</evidence>
<dbReference type="InterPro" id="IPR001611">
    <property type="entry name" value="Leu-rich_rpt"/>
</dbReference>
<comment type="caution">
    <text evidence="13">The sequence shown here is derived from an EMBL/GenBank/DDBJ whole genome shotgun (WGS) entry which is preliminary data.</text>
</comment>
<reference evidence="13" key="1">
    <citation type="submission" date="2021-02" db="EMBL/GenBank/DDBJ databases">
        <authorList>
            <person name="Nowell W R."/>
        </authorList>
    </citation>
    <scope>NUCLEOTIDE SEQUENCE</scope>
</reference>
<evidence type="ECO:0000256" key="6">
    <source>
        <dbReference type="ARBA" id="ARBA00023054"/>
    </source>
</evidence>
<evidence type="ECO:0000256" key="7">
    <source>
        <dbReference type="ARBA" id="ARBA00023069"/>
    </source>
</evidence>
<feature type="compositionally biased region" description="Polar residues" evidence="12">
    <location>
        <begin position="623"/>
        <end position="632"/>
    </location>
</feature>
<proteinExistence type="inferred from homology"/>
<gene>
    <name evidence="13" type="ORF">XAT740_LOCUS35193</name>
</gene>
<dbReference type="Pfam" id="PF14580">
    <property type="entry name" value="LRR_9"/>
    <property type="match status" value="1"/>
</dbReference>
<dbReference type="EMBL" id="CAJNOR010003505">
    <property type="protein sequence ID" value="CAF1420453.1"/>
    <property type="molecule type" value="Genomic_DNA"/>
</dbReference>
<keyword evidence="7" id="KW-0969">Cilium</keyword>
<dbReference type="Gene3D" id="3.80.10.10">
    <property type="entry name" value="Ribonuclease Inhibitor"/>
    <property type="match status" value="1"/>
</dbReference>
<evidence type="ECO:0000256" key="1">
    <source>
        <dbReference type="ARBA" id="ARBA00004611"/>
    </source>
</evidence>
<evidence type="ECO:0000256" key="8">
    <source>
        <dbReference type="ARBA" id="ARBA00023212"/>
    </source>
</evidence>
<dbReference type="AlphaFoldDB" id="A0A815MAU0"/>
<keyword evidence="9" id="KW-0966">Cell projection</keyword>
<keyword evidence="4" id="KW-0677">Repeat</keyword>
<organism evidence="13 14">
    <name type="scientific">Adineta ricciae</name>
    <name type="common">Rotifer</name>
    <dbReference type="NCBI Taxonomy" id="249248"/>
    <lineage>
        <taxon>Eukaryota</taxon>
        <taxon>Metazoa</taxon>
        <taxon>Spiralia</taxon>
        <taxon>Gnathifera</taxon>
        <taxon>Rotifera</taxon>
        <taxon>Eurotatoria</taxon>
        <taxon>Bdelloidea</taxon>
        <taxon>Adinetida</taxon>
        <taxon>Adinetidae</taxon>
        <taxon>Adineta</taxon>
    </lineage>
</organism>
<evidence type="ECO:0000313" key="13">
    <source>
        <dbReference type="EMBL" id="CAF1420453.1"/>
    </source>
</evidence>
<dbReference type="SUPFAM" id="SSF52075">
    <property type="entry name" value="Outer arm dynein light chain 1"/>
    <property type="match status" value="1"/>
</dbReference>
<sequence length="721" mass="84121">MARLYDAIEPEVVSMGMLQHAVESLRPETDSQAVPKEDKLDYNAVDSLRLDFRNILRMENLWLFTNLTKLQMDNNIIERIEGLETLTKLTWLDLSFNNITRIEGLDALTELTDLSLYNNRITVIENMDSLKKLNVFSIGNNQVDDENSIRYLRQFDNLRTFCLRGNPFASKPDYYVFTISHLPQVHFLDYKLIEDAAREEATKKYEIQIQQLITQEDQDREKERKAEDQRKQQQLYKDAFVENMDQKQLFAAMFKDDTEGQRLLLVPGADELVAQIEEKFVAIVHQMFEFGLKEKETRDREIEDFWVCVNEAKDENTRRAAAIVDEFKEYRTQLFAKEDLEQQGVSSAVATEYDKALNTLHNKLMALEIALVDQLEDTIQTFERNLGEMVSNFTESMRGNFGLLREFQAYFNESIVNLCVAAVERYMKGELDDDFPDETRDLFADKDTILNACQTSDEIHRTKIDQREDEMFSRIANWLTTMMDNIHDEEEYKRNRKRIIEISRLIDYLRADIDDILPARGYRSPLSFRSGPVLHTSRSSFNRTNRCESFLPPVITGRGHYDGEKPFHRNDFANNVLFVAKQKLAGILCNQTTRNYDRNEPEQRARRLAEKTKQQQQQQQQQESSFNNKSNSYGRLTVTNLVLKPTLPSSYRRSRAMRLQPKTSRPSIEWVNPALEQYHGHLFNYSIGEDSQANTNISELIDDHPVQSSVSYVKSMLLSID</sequence>
<comment type="subcellular location">
    <subcellularLocation>
        <location evidence="1">Cytoplasm</location>
        <location evidence="1">Cytoskeleton</location>
        <location evidence="1">Flagellum axoneme</location>
    </subcellularLocation>
</comment>
<protein>
    <recommendedName>
        <fullName evidence="11">Dynein regulatory complex subunit 3</fullName>
    </recommendedName>
</protein>